<keyword evidence="2" id="KW-0393">Immunoglobulin domain</keyword>
<proteinExistence type="predicted"/>
<keyword evidence="1" id="KW-0325">Glycoprotein</keyword>
<organism evidence="4 5">
    <name type="scientific">Astyanax mexicanus</name>
    <name type="common">Blind cave fish</name>
    <name type="synonym">Astyanax fasciatus mexicanus</name>
    <dbReference type="NCBI Taxonomy" id="7994"/>
    <lineage>
        <taxon>Eukaryota</taxon>
        <taxon>Metazoa</taxon>
        <taxon>Chordata</taxon>
        <taxon>Craniata</taxon>
        <taxon>Vertebrata</taxon>
        <taxon>Euteleostomi</taxon>
        <taxon>Actinopterygii</taxon>
        <taxon>Neopterygii</taxon>
        <taxon>Teleostei</taxon>
        <taxon>Ostariophysi</taxon>
        <taxon>Characiformes</taxon>
        <taxon>Characoidei</taxon>
        <taxon>Acestrorhamphidae</taxon>
        <taxon>Acestrorhamphinae</taxon>
        <taxon>Astyanax</taxon>
    </lineage>
</organism>
<dbReference type="InterPro" id="IPR013783">
    <property type="entry name" value="Ig-like_fold"/>
</dbReference>
<dbReference type="GeneTree" id="ENSGT00940000169326"/>
<dbReference type="GO" id="GO:0005615">
    <property type="term" value="C:extracellular space"/>
    <property type="evidence" value="ECO:0007669"/>
    <property type="project" value="TreeGrafter"/>
</dbReference>
<dbReference type="Gene3D" id="2.60.40.10">
    <property type="entry name" value="Immunoglobulins"/>
    <property type="match status" value="1"/>
</dbReference>
<dbReference type="GO" id="GO:0009897">
    <property type="term" value="C:external side of plasma membrane"/>
    <property type="evidence" value="ECO:0007669"/>
    <property type="project" value="TreeGrafter"/>
</dbReference>
<dbReference type="SUPFAM" id="SSF48726">
    <property type="entry name" value="Immunoglobulin"/>
    <property type="match status" value="1"/>
</dbReference>
<reference evidence="4" key="3">
    <citation type="submission" date="2025-08" db="UniProtKB">
        <authorList>
            <consortium name="Ensembl"/>
        </authorList>
    </citation>
    <scope>IDENTIFICATION</scope>
</reference>
<keyword evidence="5" id="KW-1185">Reference proteome</keyword>
<evidence type="ECO:0000256" key="1">
    <source>
        <dbReference type="ARBA" id="ARBA00023180"/>
    </source>
</evidence>
<dbReference type="PROSITE" id="PS00290">
    <property type="entry name" value="IG_MHC"/>
    <property type="match status" value="1"/>
</dbReference>
<dbReference type="Ensembl" id="ENSAMXT00000045480.1">
    <property type="protein sequence ID" value="ENSAMXP00000045475.1"/>
    <property type="gene ID" value="ENSAMXG00000041231.1"/>
</dbReference>
<dbReference type="InterPro" id="IPR003006">
    <property type="entry name" value="Ig/MHC_CS"/>
</dbReference>
<sequence>RNYIKFFCVIKLSRSKSVKDWRKLTMTCLSTGFSPEYVKMSLRKFSTEIPDHLITSSGVRPNDDGTYQLRKSVEILEDDKADYYCYVSHRTLTKPFTWDLPASQVIRSEALSFKVGV</sequence>
<dbReference type="SMART" id="SM00407">
    <property type="entry name" value="IGc1"/>
    <property type="match status" value="1"/>
</dbReference>
<protein>
    <recommendedName>
        <fullName evidence="3">Immunoglobulin C1-set domain-containing protein</fullName>
    </recommendedName>
</protein>
<dbReference type="PANTHER" id="PTHR16675">
    <property type="entry name" value="MHC CLASS I-RELATED"/>
    <property type="match status" value="1"/>
</dbReference>
<dbReference type="InterPro" id="IPR050208">
    <property type="entry name" value="MHC_class-I_related"/>
</dbReference>
<dbReference type="AlphaFoldDB" id="A0A3B1JUE9"/>
<accession>A0A3B1JUE9</accession>
<dbReference type="Proteomes" id="UP000018467">
    <property type="component" value="Unassembled WGS sequence"/>
</dbReference>
<dbReference type="GO" id="GO:0006955">
    <property type="term" value="P:immune response"/>
    <property type="evidence" value="ECO:0007669"/>
    <property type="project" value="TreeGrafter"/>
</dbReference>
<evidence type="ECO:0000313" key="5">
    <source>
        <dbReference type="Proteomes" id="UP000018467"/>
    </source>
</evidence>
<dbReference type="Pfam" id="PF07654">
    <property type="entry name" value="C1-set"/>
    <property type="match status" value="1"/>
</dbReference>
<feature type="domain" description="Immunoglobulin C1-set" evidence="3">
    <location>
        <begin position="23"/>
        <end position="95"/>
    </location>
</feature>
<evidence type="ECO:0000313" key="4">
    <source>
        <dbReference type="Ensembl" id="ENSAMXP00000045475.1"/>
    </source>
</evidence>
<dbReference type="InterPro" id="IPR036179">
    <property type="entry name" value="Ig-like_dom_sf"/>
</dbReference>
<evidence type="ECO:0000259" key="3">
    <source>
        <dbReference type="SMART" id="SM00407"/>
    </source>
</evidence>
<reference evidence="4" key="4">
    <citation type="submission" date="2025-09" db="UniProtKB">
        <authorList>
            <consortium name="Ensembl"/>
        </authorList>
    </citation>
    <scope>IDENTIFICATION</scope>
</reference>
<name>A0A3B1JUE9_ASTMX</name>
<dbReference type="PANTHER" id="PTHR16675:SF193">
    <property type="entry name" value="LOC571647 PROTEIN-RELATED"/>
    <property type="match status" value="1"/>
</dbReference>
<dbReference type="Bgee" id="ENSAMXG00000041231">
    <property type="expression patterns" value="Expressed in heart and 1 other cell type or tissue"/>
</dbReference>
<evidence type="ECO:0000256" key="2">
    <source>
        <dbReference type="ARBA" id="ARBA00023319"/>
    </source>
</evidence>
<reference evidence="5" key="2">
    <citation type="journal article" date="2014" name="Nat. Commun.">
        <title>The cavefish genome reveals candidate genes for eye loss.</title>
        <authorList>
            <person name="McGaugh S.E."/>
            <person name="Gross J.B."/>
            <person name="Aken B."/>
            <person name="Blin M."/>
            <person name="Borowsky R."/>
            <person name="Chalopin D."/>
            <person name="Hinaux H."/>
            <person name="Jeffery W.R."/>
            <person name="Keene A."/>
            <person name="Ma L."/>
            <person name="Minx P."/>
            <person name="Murphy D."/>
            <person name="O'Quin K.E."/>
            <person name="Retaux S."/>
            <person name="Rohner N."/>
            <person name="Searle S.M."/>
            <person name="Stahl B.A."/>
            <person name="Tabin C."/>
            <person name="Volff J.N."/>
            <person name="Yoshizawa M."/>
            <person name="Warren W.C."/>
        </authorList>
    </citation>
    <scope>NUCLEOTIDE SEQUENCE [LARGE SCALE GENOMIC DNA]</scope>
    <source>
        <strain evidence="5">female</strain>
    </source>
</reference>
<dbReference type="InterPro" id="IPR003597">
    <property type="entry name" value="Ig_C1-set"/>
</dbReference>
<reference evidence="5" key="1">
    <citation type="submission" date="2013-03" db="EMBL/GenBank/DDBJ databases">
        <authorList>
            <person name="Jeffery W."/>
            <person name="Warren W."/>
            <person name="Wilson R.K."/>
        </authorList>
    </citation>
    <scope>NUCLEOTIDE SEQUENCE</scope>
    <source>
        <strain evidence="5">female</strain>
    </source>
</reference>
<dbReference type="InParanoid" id="A0A3B1JUE9"/>